<dbReference type="GO" id="GO:1990904">
    <property type="term" value="C:ribonucleoprotein complex"/>
    <property type="evidence" value="ECO:0007669"/>
    <property type="project" value="UniProtKB-KW"/>
</dbReference>
<comment type="caution">
    <text evidence="7">The sequence shown here is derived from an EMBL/GenBank/DDBJ whole genome shotgun (WGS) entry which is preliminary data.</text>
</comment>
<protein>
    <recommendedName>
        <fullName evidence="4 5">Small ribosomal subunit protein bS21</fullName>
    </recommendedName>
</protein>
<reference evidence="7" key="1">
    <citation type="journal article" date="2021" name="Environ. Microbiol.">
        <title>Genomic characterization of three novel Desulfobacterota classes expand the metabolic and phylogenetic diversity of the phylum.</title>
        <authorList>
            <person name="Murphy C.L."/>
            <person name="Biggerstaff J."/>
            <person name="Eichhorn A."/>
            <person name="Ewing E."/>
            <person name="Shahan R."/>
            <person name="Soriano D."/>
            <person name="Stewart S."/>
            <person name="VanMol K."/>
            <person name="Walker R."/>
            <person name="Walters P."/>
            <person name="Elshahed M.S."/>
            <person name="Youssef N.H."/>
        </authorList>
    </citation>
    <scope>NUCLEOTIDE SEQUENCE</scope>
    <source>
        <strain evidence="7">Zod_Metabat.24</strain>
    </source>
</reference>
<evidence type="ECO:0000313" key="7">
    <source>
        <dbReference type="EMBL" id="MBN1573120.1"/>
    </source>
</evidence>
<dbReference type="HAMAP" id="MF_00358">
    <property type="entry name" value="Ribosomal_bS21"/>
    <property type="match status" value="1"/>
</dbReference>
<dbReference type="PRINTS" id="PR00976">
    <property type="entry name" value="RIBOSOMALS21"/>
</dbReference>
<name>A0A9D8KFK5_9DELT</name>
<evidence type="ECO:0000256" key="5">
    <source>
        <dbReference type="HAMAP-Rule" id="MF_00358"/>
    </source>
</evidence>
<accession>A0A9D8KFK5</accession>
<dbReference type="Pfam" id="PF01165">
    <property type="entry name" value="Ribosomal_S21"/>
    <property type="match status" value="1"/>
</dbReference>
<dbReference type="EMBL" id="JAFGIX010000040">
    <property type="protein sequence ID" value="MBN1573120.1"/>
    <property type="molecule type" value="Genomic_DNA"/>
</dbReference>
<keyword evidence="3 5" id="KW-0687">Ribonucleoprotein</keyword>
<gene>
    <name evidence="5" type="primary">rpsU</name>
    <name evidence="7" type="ORF">JW984_07990</name>
</gene>
<evidence type="ECO:0000256" key="6">
    <source>
        <dbReference type="RuleBase" id="RU000667"/>
    </source>
</evidence>
<comment type="similarity">
    <text evidence="1 5 6">Belongs to the bacterial ribosomal protein bS21 family.</text>
</comment>
<evidence type="ECO:0000256" key="4">
    <source>
        <dbReference type="ARBA" id="ARBA00035135"/>
    </source>
</evidence>
<dbReference type="GO" id="GO:0003735">
    <property type="term" value="F:structural constituent of ribosome"/>
    <property type="evidence" value="ECO:0007669"/>
    <property type="project" value="InterPro"/>
</dbReference>
<sequence length="65" mass="7939">MEVKVFDNDVEKALKVLKNKLAKSGFFKEMKERRFYEKPSIKKKRKRAEAKKRAAKAMRRRKFQY</sequence>
<dbReference type="InterPro" id="IPR001911">
    <property type="entry name" value="Ribosomal_bS21"/>
</dbReference>
<dbReference type="NCBIfam" id="TIGR00030">
    <property type="entry name" value="S21p"/>
    <property type="match status" value="1"/>
</dbReference>
<proteinExistence type="inferred from homology"/>
<keyword evidence="2 5" id="KW-0689">Ribosomal protein</keyword>
<dbReference type="InterPro" id="IPR038380">
    <property type="entry name" value="Ribosomal_bS21_sf"/>
</dbReference>
<evidence type="ECO:0000313" key="8">
    <source>
        <dbReference type="Proteomes" id="UP000809273"/>
    </source>
</evidence>
<dbReference type="PANTHER" id="PTHR21109:SF0">
    <property type="entry name" value="SMALL RIBOSOMAL SUBUNIT PROTEIN BS21M"/>
    <property type="match status" value="1"/>
</dbReference>
<dbReference type="PANTHER" id="PTHR21109">
    <property type="entry name" value="MITOCHONDRIAL 28S RIBOSOMAL PROTEIN S21"/>
    <property type="match status" value="1"/>
</dbReference>
<evidence type="ECO:0000256" key="3">
    <source>
        <dbReference type="ARBA" id="ARBA00023274"/>
    </source>
</evidence>
<organism evidence="7 8">
    <name type="scientific">Candidatus Zymogenus saltonus</name>
    <dbReference type="NCBI Taxonomy" id="2844893"/>
    <lineage>
        <taxon>Bacteria</taxon>
        <taxon>Deltaproteobacteria</taxon>
        <taxon>Candidatus Zymogenia</taxon>
        <taxon>Candidatus Zymogeniales</taxon>
        <taxon>Candidatus Zymogenaceae</taxon>
        <taxon>Candidatus Zymogenus</taxon>
    </lineage>
</organism>
<reference evidence="7" key="2">
    <citation type="submission" date="2021-01" db="EMBL/GenBank/DDBJ databases">
        <authorList>
            <person name="Hahn C.R."/>
            <person name="Youssef N.H."/>
            <person name="Elshahed M."/>
        </authorList>
    </citation>
    <scope>NUCLEOTIDE SEQUENCE</scope>
    <source>
        <strain evidence="7">Zod_Metabat.24</strain>
    </source>
</reference>
<dbReference type="AlphaFoldDB" id="A0A9D8KFK5"/>
<dbReference type="Proteomes" id="UP000809273">
    <property type="component" value="Unassembled WGS sequence"/>
</dbReference>
<dbReference type="Gene3D" id="1.20.5.1150">
    <property type="entry name" value="Ribosomal protein S8"/>
    <property type="match status" value="1"/>
</dbReference>
<dbReference type="GO" id="GO:0005840">
    <property type="term" value="C:ribosome"/>
    <property type="evidence" value="ECO:0007669"/>
    <property type="project" value="UniProtKB-KW"/>
</dbReference>
<evidence type="ECO:0000256" key="2">
    <source>
        <dbReference type="ARBA" id="ARBA00022980"/>
    </source>
</evidence>
<evidence type="ECO:0000256" key="1">
    <source>
        <dbReference type="ARBA" id="ARBA00006640"/>
    </source>
</evidence>
<dbReference type="GO" id="GO:0006412">
    <property type="term" value="P:translation"/>
    <property type="evidence" value="ECO:0007669"/>
    <property type="project" value="UniProtKB-UniRule"/>
</dbReference>